<evidence type="ECO:0000313" key="2">
    <source>
        <dbReference type="EMBL" id="MBP2319021.1"/>
    </source>
</evidence>
<protein>
    <submittedName>
        <fullName evidence="2">Gas vesicle protein</fullName>
    </submittedName>
</protein>
<dbReference type="EMBL" id="JAGINX010000001">
    <property type="protein sequence ID" value="MBP2319021.1"/>
    <property type="molecule type" value="Genomic_DNA"/>
</dbReference>
<evidence type="ECO:0000256" key="1">
    <source>
        <dbReference type="SAM" id="MobiDB-lite"/>
    </source>
</evidence>
<feature type="region of interest" description="Disordered" evidence="1">
    <location>
        <begin position="97"/>
        <end position="117"/>
    </location>
</feature>
<proteinExistence type="predicted"/>
<accession>A0ABS4T3I3</accession>
<evidence type="ECO:0000313" key="3">
    <source>
        <dbReference type="Proteomes" id="UP001519331"/>
    </source>
</evidence>
<dbReference type="Proteomes" id="UP001519331">
    <property type="component" value="Unassembled WGS sequence"/>
</dbReference>
<gene>
    <name evidence="2" type="ORF">JOF45_002040</name>
</gene>
<comment type="caution">
    <text evidence="2">The sequence shown here is derived from an EMBL/GenBank/DDBJ whole genome shotgun (WGS) entry which is preliminary data.</text>
</comment>
<organism evidence="2 3">
    <name type="scientific">Nesterenkonia lacusekhoensis</name>
    <dbReference type="NCBI Taxonomy" id="150832"/>
    <lineage>
        <taxon>Bacteria</taxon>
        <taxon>Bacillati</taxon>
        <taxon>Actinomycetota</taxon>
        <taxon>Actinomycetes</taxon>
        <taxon>Micrococcales</taxon>
        <taxon>Micrococcaceae</taxon>
        <taxon>Nesterenkonia</taxon>
    </lineage>
</organism>
<keyword evidence="3" id="KW-1185">Reference proteome</keyword>
<reference evidence="2 3" key="1">
    <citation type="submission" date="2021-03" db="EMBL/GenBank/DDBJ databases">
        <title>Sequencing the genomes of 1000 actinobacteria strains.</title>
        <authorList>
            <person name="Klenk H.-P."/>
        </authorList>
    </citation>
    <scope>NUCLEOTIDE SEQUENCE [LARGE SCALE GENOMIC DNA]</scope>
    <source>
        <strain evidence="2 3">DSM 12544</strain>
    </source>
</reference>
<name>A0ABS4T3I3_9MICC</name>
<sequence>MIMGLLSLGAGVAIGYVIGTKSGQRNFDNLKRTAGEKWNDPKVQDAVRKAEETANNVAHDVAGRAKEAVTAASGAIKDGLSEATDVAAEAEEKIDDAAAKAEQTVDEAEEKVDAKTS</sequence>